<sequence>MNPDVVVNCLPSGKREHMTAEGSDVLRGFVLSNLLKLPIGWGLFKANEVADFRQKLSRHKENITLFLSTLGISLTSNTAEDVRKGLATLALIQATTKEILTVQKQLPQTIGYDIGNAVILKDAFGKSLTLPMDFCFSPDALHNTLMVHFKGKIGQGYIERHEYQISSEDGKSVVKSDPGAWHLSVKKGAVLVMSMEVRRIQLRTNVGVMQDEGWFKCWTGATEFPHEPPLQDLSIVDFCNIQVVGVLLVNNITFSDALAVLVPYSRHFLGIQTDDICECFGAIREHALGTGAPLIILSCFLISRKLMYTNKLIEHWPPL</sequence>
<proteinExistence type="predicted"/>
<dbReference type="OrthoDB" id="3271094at2759"/>
<dbReference type="Proteomes" id="UP000724874">
    <property type="component" value="Unassembled WGS sequence"/>
</dbReference>
<dbReference type="EMBL" id="JADNYJ010000025">
    <property type="protein sequence ID" value="KAF8904794.1"/>
    <property type="molecule type" value="Genomic_DNA"/>
</dbReference>
<dbReference type="AlphaFoldDB" id="A0A9P5TP76"/>
<evidence type="ECO:0000259" key="1">
    <source>
        <dbReference type="Pfam" id="PF22893"/>
    </source>
</evidence>
<accession>A0A9P5TP76</accession>
<name>A0A9P5TP76_GYMJU</name>
<keyword evidence="3" id="KW-1185">Reference proteome</keyword>
<evidence type="ECO:0000313" key="3">
    <source>
        <dbReference type="Proteomes" id="UP000724874"/>
    </source>
</evidence>
<dbReference type="Pfam" id="PF22893">
    <property type="entry name" value="ULD_2"/>
    <property type="match status" value="1"/>
</dbReference>
<feature type="domain" description="Ubiquitin-like" evidence="1">
    <location>
        <begin position="116"/>
        <end position="198"/>
    </location>
</feature>
<gene>
    <name evidence="2" type="ORF">CPB84DRAFT_1745793</name>
</gene>
<comment type="caution">
    <text evidence="2">The sequence shown here is derived from an EMBL/GenBank/DDBJ whole genome shotgun (WGS) entry which is preliminary data.</text>
</comment>
<protein>
    <recommendedName>
        <fullName evidence="1">Ubiquitin-like domain-containing protein</fullName>
    </recommendedName>
</protein>
<reference evidence="2" key="1">
    <citation type="submission" date="2020-11" db="EMBL/GenBank/DDBJ databases">
        <authorList>
            <consortium name="DOE Joint Genome Institute"/>
            <person name="Ahrendt S."/>
            <person name="Riley R."/>
            <person name="Andreopoulos W."/>
            <person name="LaButti K."/>
            <person name="Pangilinan J."/>
            <person name="Ruiz-duenas F.J."/>
            <person name="Barrasa J.M."/>
            <person name="Sanchez-Garcia M."/>
            <person name="Camarero S."/>
            <person name="Miyauchi S."/>
            <person name="Serrano A."/>
            <person name="Linde D."/>
            <person name="Babiker R."/>
            <person name="Drula E."/>
            <person name="Ayuso-Fernandez I."/>
            <person name="Pacheco R."/>
            <person name="Padilla G."/>
            <person name="Ferreira P."/>
            <person name="Barriuso J."/>
            <person name="Kellner H."/>
            <person name="Castanera R."/>
            <person name="Alfaro M."/>
            <person name="Ramirez L."/>
            <person name="Pisabarro A.G."/>
            <person name="Kuo A."/>
            <person name="Tritt A."/>
            <person name="Lipzen A."/>
            <person name="He G."/>
            <person name="Yan M."/>
            <person name="Ng V."/>
            <person name="Cullen D."/>
            <person name="Martin F."/>
            <person name="Rosso M.-N."/>
            <person name="Henrissat B."/>
            <person name="Hibbett D."/>
            <person name="Martinez A.T."/>
            <person name="Grigoriev I.V."/>
        </authorList>
    </citation>
    <scope>NUCLEOTIDE SEQUENCE</scope>
    <source>
        <strain evidence="2">AH 44721</strain>
    </source>
</reference>
<dbReference type="InterPro" id="IPR054464">
    <property type="entry name" value="ULD_fung"/>
</dbReference>
<organism evidence="2 3">
    <name type="scientific">Gymnopilus junonius</name>
    <name type="common">Spectacular rustgill mushroom</name>
    <name type="synonym">Gymnopilus spectabilis subsp. junonius</name>
    <dbReference type="NCBI Taxonomy" id="109634"/>
    <lineage>
        <taxon>Eukaryota</taxon>
        <taxon>Fungi</taxon>
        <taxon>Dikarya</taxon>
        <taxon>Basidiomycota</taxon>
        <taxon>Agaricomycotina</taxon>
        <taxon>Agaricomycetes</taxon>
        <taxon>Agaricomycetidae</taxon>
        <taxon>Agaricales</taxon>
        <taxon>Agaricineae</taxon>
        <taxon>Hymenogastraceae</taxon>
        <taxon>Gymnopilus</taxon>
    </lineage>
</organism>
<evidence type="ECO:0000313" key="2">
    <source>
        <dbReference type="EMBL" id="KAF8904794.1"/>
    </source>
</evidence>